<proteinExistence type="predicted"/>
<organism evidence="2 3">
    <name type="scientific">Mytilus galloprovincialis</name>
    <name type="common">Mediterranean mussel</name>
    <dbReference type="NCBI Taxonomy" id="29158"/>
    <lineage>
        <taxon>Eukaryota</taxon>
        <taxon>Metazoa</taxon>
        <taxon>Spiralia</taxon>
        <taxon>Lophotrochozoa</taxon>
        <taxon>Mollusca</taxon>
        <taxon>Bivalvia</taxon>
        <taxon>Autobranchia</taxon>
        <taxon>Pteriomorphia</taxon>
        <taxon>Mytilida</taxon>
        <taxon>Mytiloidea</taxon>
        <taxon>Mytilidae</taxon>
        <taxon>Mytilinae</taxon>
        <taxon>Mytilus</taxon>
    </lineage>
</organism>
<dbReference type="Pfam" id="PF00147">
    <property type="entry name" value="Fibrinogen_C"/>
    <property type="match status" value="1"/>
</dbReference>
<accession>A0A8B6D6X4</accession>
<dbReference type="InterPro" id="IPR014716">
    <property type="entry name" value="Fibrinogen_a/b/g_C_1"/>
</dbReference>
<reference evidence="2" key="1">
    <citation type="submission" date="2018-11" db="EMBL/GenBank/DDBJ databases">
        <authorList>
            <person name="Alioto T."/>
            <person name="Alioto T."/>
        </authorList>
    </citation>
    <scope>NUCLEOTIDE SEQUENCE</scope>
</reference>
<evidence type="ECO:0000313" key="3">
    <source>
        <dbReference type="Proteomes" id="UP000596742"/>
    </source>
</evidence>
<comment type="caution">
    <text evidence="2">The sequence shown here is derived from an EMBL/GenBank/DDBJ whole genome shotgun (WGS) entry which is preliminary data.</text>
</comment>
<dbReference type="SMART" id="SM00186">
    <property type="entry name" value="FBG"/>
    <property type="match status" value="1"/>
</dbReference>
<feature type="non-terminal residue" evidence="2">
    <location>
        <position position="1"/>
    </location>
</feature>
<dbReference type="NCBIfam" id="NF040941">
    <property type="entry name" value="GGGWT_bact"/>
    <property type="match status" value="1"/>
</dbReference>
<dbReference type="InterPro" id="IPR036056">
    <property type="entry name" value="Fibrinogen-like_C"/>
</dbReference>
<keyword evidence="3" id="KW-1185">Reference proteome</keyword>
<dbReference type="CDD" id="cd00087">
    <property type="entry name" value="FReD"/>
    <property type="match status" value="1"/>
</dbReference>
<dbReference type="AlphaFoldDB" id="A0A8B6D6X4"/>
<evidence type="ECO:0000313" key="2">
    <source>
        <dbReference type="EMBL" id="VDI15013.1"/>
    </source>
</evidence>
<feature type="domain" description="Fibrinogen C-terminal" evidence="1">
    <location>
        <begin position="1"/>
        <end position="195"/>
    </location>
</feature>
<dbReference type="SUPFAM" id="SSF56496">
    <property type="entry name" value="Fibrinogen C-terminal domain-like"/>
    <property type="match status" value="1"/>
</dbReference>
<dbReference type="OrthoDB" id="7735550at2759"/>
<dbReference type="Gene3D" id="3.90.215.10">
    <property type="entry name" value="Gamma Fibrinogen, chain A, domain 1"/>
    <property type="match status" value="1"/>
</dbReference>
<name>A0A8B6D6X4_MYTGA</name>
<evidence type="ECO:0000259" key="1">
    <source>
        <dbReference type="PROSITE" id="PS51406"/>
    </source>
</evidence>
<dbReference type="PANTHER" id="PTHR19143">
    <property type="entry name" value="FIBRINOGEN/TENASCIN/ANGIOPOEITIN"/>
    <property type="match status" value="1"/>
</dbReference>
<protein>
    <recommendedName>
        <fullName evidence="1">Fibrinogen C-terminal domain-containing protein</fullName>
    </recommendedName>
</protein>
<dbReference type="Proteomes" id="UP000596742">
    <property type="component" value="Unassembled WGS sequence"/>
</dbReference>
<sequence length="195" mass="22421">SHKERKNKDYTDIEKISYQTLGNGVYKIYPDCGQSVQAYCDMSTDRGGWTVIQKRFNGSVDFNRKWLECENAFGNVNGEFWFASGKYELRIDMVDKSNNKKYAVYKRFSIGDAASKYKLTVGDYSGNAGDNLQYHNGDMFSAKDQNTDTLDRHFASVHQGPWWYNTCYSENLNIPWGGMSWGGTIPRSVMMIRKI</sequence>
<dbReference type="PROSITE" id="PS51406">
    <property type="entry name" value="FIBRINOGEN_C_2"/>
    <property type="match status" value="1"/>
</dbReference>
<dbReference type="GO" id="GO:0005615">
    <property type="term" value="C:extracellular space"/>
    <property type="evidence" value="ECO:0007669"/>
    <property type="project" value="TreeGrafter"/>
</dbReference>
<gene>
    <name evidence="2" type="ORF">MGAL_10B079847</name>
</gene>
<dbReference type="InterPro" id="IPR002181">
    <property type="entry name" value="Fibrinogen_a/b/g_C_dom"/>
</dbReference>
<dbReference type="InterPro" id="IPR050373">
    <property type="entry name" value="Fibrinogen_C-term_domain"/>
</dbReference>
<dbReference type="EMBL" id="UYJE01002930">
    <property type="protein sequence ID" value="VDI15013.1"/>
    <property type="molecule type" value="Genomic_DNA"/>
</dbReference>